<dbReference type="FunFam" id="3.40.1010.10:FF:000001">
    <property type="entry name" value="Siroheme synthase"/>
    <property type="match status" value="1"/>
</dbReference>
<keyword evidence="3 9" id="KW-0489">Methyltransferase</keyword>
<dbReference type="Proteomes" id="UP000199421">
    <property type="component" value="Unassembled WGS sequence"/>
</dbReference>
<dbReference type="GO" id="GO:0004851">
    <property type="term" value="F:uroporphyrin-III C-methyltransferase activity"/>
    <property type="evidence" value="ECO:0007669"/>
    <property type="project" value="UniProtKB-EC"/>
</dbReference>
<dbReference type="NCBIfam" id="NF004790">
    <property type="entry name" value="PRK06136.1"/>
    <property type="match status" value="1"/>
</dbReference>
<gene>
    <name evidence="9" type="ORF">SAMN05661044_02010</name>
</gene>
<dbReference type="InterPro" id="IPR014776">
    <property type="entry name" value="4pyrrole_Mease_sub2"/>
</dbReference>
<evidence type="ECO:0000256" key="3">
    <source>
        <dbReference type="ARBA" id="ARBA00022603"/>
    </source>
</evidence>
<dbReference type="InterPro" id="IPR006366">
    <property type="entry name" value="CobA/CysG_C"/>
</dbReference>
<proteinExistence type="inferred from homology"/>
<dbReference type="OrthoDB" id="9815856at2"/>
<keyword evidence="10" id="KW-1185">Reference proteome</keyword>
<evidence type="ECO:0000259" key="8">
    <source>
        <dbReference type="Pfam" id="PF00590"/>
    </source>
</evidence>
<keyword evidence="4 9" id="KW-0808">Transferase</keyword>
<accession>A0A1H7MJ19</accession>
<dbReference type="Gene3D" id="3.40.1010.10">
    <property type="entry name" value="Cobalt-precorrin-4 Transmethylase, Domain 1"/>
    <property type="match status" value="1"/>
</dbReference>
<keyword evidence="5" id="KW-0949">S-adenosyl-L-methionine</keyword>
<evidence type="ECO:0000256" key="1">
    <source>
        <dbReference type="ARBA" id="ARBA00005879"/>
    </source>
</evidence>
<dbReference type="STRING" id="407022.SAMN05661044_02010"/>
<dbReference type="AlphaFoldDB" id="A0A1H7MJ19"/>
<dbReference type="InterPro" id="IPR050161">
    <property type="entry name" value="Siro_Cobalamin_biosynth"/>
</dbReference>
<comment type="similarity">
    <text evidence="1">Belongs to the precorrin methyltransferase family.</text>
</comment>
<dbReference type="Pfam" id="PF00590">
    <property type="entry name" value="TP_methylase"/>
    <property type="match status" value="1"/>
</dbReference>
<dbReference type="RefSeq" id="WP_093322982.1">
    <property type="nucleotide sequence ID" value="NZ_FOAF01000001.1"/>
</dbReference>
<dbReference type="PANTHER" id="PTHR45790:SF3">
    <property type="entry name" value="S-ADENOSYL-L-METHIONINE-DEPENDENT UROPORPHYRINOGEN III METHYLTRANSFERASE, CHLOROPLASTIC"/>
    <property type="match status" value="1"/>
</dbReference>
<dbReference type="Gene3D" id="3.30.950.10">
    <property type="entry name" value="Methyltransferase, Cobalt-precorrin-4 Transmethylase, Domain 2"/>
    <property type="match status" value="1"/>
</dbReference>
<dbReference type="CDD" id="cd11642">
    <property type="entry name" value="SUMT"/>
    <property type="match status" value="1"/>
</dbReference>
<protein>
    <recommendedName>
        <fullName evidence="2">uroporphyrinogen-III C-methyltransferase</fullName>
        <ecNumber evidence="2">2.1.1.107</ecNumber>
    </recommendedName>
</protein>
<evidence type="ECO:0000256" key="2">
    <source>
        <dbReference type="ARBA" id="ARBA00012162"/>
    </source>
</evidence>
<keyword evidence="6" id="KW-0627">Porphyrin biosynthesis</keyword>
<sequence>METKLPQITLVGAGPGDPELLSMAGLEALESADAVLYDALVNPLILEYAAEKCELIYVGKRLGDHAYKQEEINQMLVDCALKYGHVVRLKGGDPYVFGRGNEELQYAQARNIATAVIPGMSSSLALADLIGIPLIHEGVSADFWVITGSTKNGNLSEDLLTAVKLDVTVVILMGMQHISTITALYRHEQKQLLPVAIVQNGSLPDQRVAIGTIDDIEPKIINQGIGAPAIIIIGQVVGFPTM</sequence>
<dbReference type="GO" id="GO:0032259">
    <property type="term" value="P:methylation"/>
    <property type="evidence" value="ECO:0007669"/>
    <property type="project" value="UniProtKB-KW"/>
</dbReference>
<dbReference type="EMBL" id="FOAF01000001">
    <property type="protein sequence ID" value="SEL10675.1"/>
    <property type="molecule type" value="Genomic_DNA"/>
</dbReference>
<comment type="pathway">
    <text evidence="7">Porphyrin-containing compound metabolism; siroheme biosynthesis; precorrin-2 from uroporphyrinogen III: step 1/1.</text>
</comment>
<reference evidence="10" key="1">
    <citation type="submission" date="2016-10" db="EMBL/GenBank/DDBJ databases">
        <authorList>
            <person name="Varghese N."/>
            <person name="Submissions S."/>
        </authorList>
    </citation>
    <scope>NUCLEOTIDE SEQUENCE [LARGE SCALE GENOMIC DNA]</scope>
    <source>
        <strain evidence="10">DSM 18733</strain>
    </source>
</reference>
<dbReference type="GO" id="GO:0019354">
    <property type="term" value="P:siroheme biosynthetic process"/>
    <property type="evidence" value="ECO:0007669"/>
    <property type="project" value="InterPro"/>
</dbReference>
<organism evidence="9 10">
    <name type="scientific">Olivibacter domesticus</name>
    <name type="common">Pseudosphingobacterium domesticum</name>
    <dbReference type="NCBI Taxonomy" id="407022"/>
    <lineage>
        <taxon>Bacteria</taxon>
        <taxon>Pseudomonadati</taxon>
        <taxon>Bacteroidota</taxon>
        <taxon>Sphingobacteriia</taxon>
        <taxon>Sphingobacteriales</taxon>
        <taxon>Sphingobacteriaceae</taxon>
        <taxon>Olivibacter</taxon>
    </lineage>
</organism>
<dbReference type="SUPFAM" id="SSF53790">
    <property type="entry name" value="Tetrapyrrole methylase"/>
    <property type="match status" value="1"/>
</dbReference>
<evidence type="ECO:0000313" key="10">
    <source>
        <dbReference type="Proteomes" id="UP000199421"/>
    </source>
</evidence>
<evidence type="ECO:0000256" key="5">
    <source>
        <dbReference type="ARBA" id="ARBA00022691"/>
    </source>
</evidence>
<evidence type="ECO:0000313" key="9">
    <source>
        <dbReference type="EMBL" id="SEL10675.1"/>
    </source>
</evidence>
<evidence type="ECO:0000256" key="4">
    <source>
        <dbReference type="ARBA" id="ARBA00022679"/>
    </source>
</evidence>
<dbReference type="EC" id="2.1.1.107" evidence="2"/>
<dbReference type="PANTHER" id="PTHR45790">
    <property type="entry name" value="SIROHEME SYNTHASE-RELATED"/>
    <property type="match status" value="1"/>
</dbReference>
<evidence type="ECO:0000256" key="7">
    <source>
        <dbReference type="ARBA" id="ARBA00025705"/>
    </source>
</evidence>
<dbReference type="InterPro" id="IPR014777">
    <property type="entry name" value="4pyrrole_Mease_sub1"/>
</dbReference>
<dbReference type="NCBIfam" id="TIGR01469">
    <property type="entry name" value="cobA_cysG_Cterm"/>
    <property type="match status" value="1"/>
</dbReference>
<dbReference type="InterPro" id="IPR035996">
    <property type="entry name" value="4pyrrol_Methylase_sf"/>
</dbReference>
<name>A0A1H7MJ19_OLID1</name>
<dbReference type="InterPro" id="IPR000878">
    <property type="entry name" value="4pyrrol_Mease"/>
</dbReference>
<evidence type="ECO:0000256" key="6">
    <source>
        <dbReference type="ARBA" id="ARBA00023244"/>
    </source>
</evidence>
<feature type="domain" description="Tetrapyrrole methylase" evidence="8">
    <location>
        <begin position="8"/>
        <end position="216"/>
    </location>
</feature>